<accession>A0AA97ASB7</accession>
<dbReference type="AlphaFoldDB" id="A0AA97ASB7"/>
<proteinExistence type="predicted"/>
<reference evidence="1" key="1">
    <citation type="submission" date="2020-05" db="EMBL/GenBank/DDBJ databases">
        <authorList>
            <person name="Zhu T."/>
            <person name="Keshari N."/>
            <person name="Lu X."/>
        </authorList>
    </citation>
    <scope>NUCLEOTIDE SEQUENCE</scope>
    <source>
        <strain evidence="1">NK1-12</strain>
    </source>
</reference>
<evidence type="ECO:0000313" key="1">
    <source>
        <dbReference type="EMBL" id="WNZ26778.1"/>
    </source>
</evidence>
<name>A0AA97ASB7_9CYAN</name>
<dbReference type="EMBL" id="CP053586">
    <property type="protein sequence ID" value="WNZ26778.1"/>
    <property type="molecule type" value="Genomic_DNA"/>
</dbReference>
<organism evidence="1">
    <name type="scientific">Leptolyngbya sp. NK1-12</name>
    <dbReference type="NCBI Taxonomy" id="2547451"/>
    <lineage>
        <taxon>Bacteria</taxon>
        <taxon>Bacillati</taxon>
        <taxon>Cyanobacteriota</taxon>
        <taxon>Cyanophyceae</taxon>
        <taxon>Leptolyngbyales</taxon>
        <taxon>Leptolyngbyaceae</taxon>
        <taxon>Leptolyngbya group</taxon>
        <taxon>Leptolyngbya</taxon>
    </lineage>
</organism>
<dbReference type="InterPro" id="IPR011990">
    <property type="entry name" value="TPR-like_helical_dom_sf"/>
</dbReference>
<dbReference type="Gene3D" id="1.25.40.10">
    <property type="entry name" value="Tetratricopeptide repeat domain"/>
    <property type="match status" value="1"/>
</dbReference>
<protein>
    <submittedName>
        <fullName evidence="1">Tetratricopeptide repeat protein</fullName>
    </submittedName>
</protein>
<sequence length="82" mass="9589">MSLGNLGLLYVNLERYAEVESLYVRALQIFQARFDDQHPYTQEMIKRFTAFLRQMIAANRTAELSNHPLTQNLLQTLRAEES</sequence>
<gene>
    <name evidence="1" type="ORF">HJG54_24805</name>
</gene>